<evidence type="ECO:0000313" key="1">
    <source>
        <dbReference type="EMBL" id="KAJ0017815.1"/>
    </source>
</evidence>
<sequence length="75" mass="8308">MSEFLQKNKAGTQLKNPGPGPRHSWPVSFKSCKLKPDFTVSLASFSLPPRRKTVTHICREEDRTPGSLIVVVDSA</sequence>
<evidence type="ECO:0000313" key="2">
    <source>
        <dbReference type="Proteomes" id="UP001163603"/>
    </source>
</evidence>
<proteinExistence type="predicted"/>
<keyword evidence="2" id="KW-1185">Reference proteome</keyword>
<protein>
    <submittedName>
        <fullName evidence="1">Uncharacterized protein</fullName>
    </submittedName>
</protein>
<reference evidence="2" key="1">
    <citation type="journal article" date="2023" name="G3 (Bethesda)">
        <title>Genome assembly and association tests identify interacting loci associated with vigor, precocity, and sex in interspecific pistachio rootstocks.</title>
        <authorList>
            <person name="Palmer W."/>
            <person name="Jacygrad E."/>
            <person name="Sagayaradj S."/>
            <person name="Cavanaugh K."/>
            <person name="Han R."/>
            <person name="Bertier L."/>
            <person name="Beede B."/>
            <person name="Kafkas S."/>
            <person name="Golino D."/>
            <person name="Preece J."/>
            <person name="Michelmore R."/>
        </authorList>
    </citation>
    <scope>NUCLEOTIDE SEQUENCE [LARGE SCALE GENOMIC DNA]</scope>
</reference>
<dbReference type="Proteomes" id="UP001163603">
    <property type="component" value="Chromosome 12"/>
</dbReference>
<organism evidence="1 2">
    <name type="scientific">Pistacia integerrima</name>
    <dbReference type="NCBI Taxonomy" id="434235"/>
    <lineage>
        <taxon>Eukaryota</taxon>
        <taxon>Viridiplantae</taxon>
        <taxon>Streptophyta</taxon>
        <taxon>Embryophyta</taxon>
        <taxon>Tracheophyta</taxon>
        <taxon>Spermatophyta</taxon>
        <taxon>Magnoliopsida</taxon>
        <taxon>eudicotyledons</taxon>
        <taxon>Gunneridae</taxon>
        <taxon>Pentapetalae</taxon>
        <taxon>rosids</taxon>
        <taxon>malvids</taxon>
        <taxon>Sapindales</taxon>
        <taxon>Anacardiaceae</taxon>
        <taxon>Pistacia</taxon>
    </lineage>
</organism>
<name>A0ACC0XI76_9ROSI</name>
<dbReference type="EMBL" id="CM047747">
    <property type="protein sequence ID" value="KAJ0017815.1"/>
    <property type="molecule type" value="Genomic_DNA"/>
</dbReference>
<gene>
    <name evidence="1" type="ORF">Pint_12139</name>
</gene>
<accession>A0ACC0XI76</accession>
<comment type="caution">
    <text evidence="1">The sequence shown here is derived from an EMBL/GenBank/DDBJ whole genome shotgun (WGS) entry which is preliminary data.</text>
</comment>